<keyword evidence="3" id="KW-1185">Reference proteome</keyword>
<dbReference type="Proteomes" id="UP001141327">
    <property type="component" value="Unassembled WGS sequence"/>
</dbReference>
<name>A0ABQ8U523_9EUKA</name>
<reference evidence="2" key="1">
    <citation type="journal article" date="2022" name="bioRxiv">
        <title>Genomics of Preaxostyla Flagellates Illuminates Evolutionary Transitions and the Path Towards Mitochondrial Loss.</title>
        <authorList>
            <person name="Novak L.V.F."/>
            <person name="Treitli S.C."/>
            <person name="Pyrih J."/>
            <person name="Halakuc P."/>
            <person name="Pipaliya S.V."/>
            <person name="Vacek V."/>
            <person name="Brzon O."/>
            <person name="Soukal P."/>
            <person name="Eme L."/>
            <person name="Dacks J.B."/>
            <person name="Karnkowska A."/>
            <person name="Elias M."/>
            <person name="Hampl V."/>
        </authorList>
    </citation>
    <scope>NUCLEOTIDE SEQUENCE</scope>
    <source>
        <strain evidence="2">RCP-MX</strain>
    </source>
</reference>
<protein>
    <submittedName>
        <fullName evidence="2">Uncharacterized protein</fullName>
    </submittedName>
</protein>
<feature type="compositionally biased region" description="Basic and acidic residues" evidence="1">
    <location>
        <begin position="58"/>
        <end position="78"/>
    </location>
</feature>
<organism evidence="2 3">
    <name type="scientific">Paratrimastix pyriformis</name>
    <dbReference type="NCBI Taxonomy" id="342808"/>
    <lineage>
        <taxon>Eukaryota</taxon>
        <taxon>Metamonada</taxon>
        <taxon>Preaxostyla</taxon>
        <taxon>Paratrimastigidae</taxon>
        <taxon>Paratrimastix</taxon>
    </lineage>
</organism>
<comment type="caution">
    <text evidence="2">The sequence shown here is derived from an EMBL/GenBank/DDBJ whole genome shotgun (WGS) entry which is preliminary data.</text>
</comment>
<feature type="region of interest" description="Disordered" evidence="1">
    <location>
        <begin position="23"/>
        <end position="86"/>
    </location>
</feature>
<gene>
    <name evidence="2" type="ORF">PAPYR_13457</name>
</gene>
<accession>A0ABQ8U523</accession>
<proteinExistence type="predicted"/>
<evidence type="ECO:0000313" key="3">
    <source>
        <dbReference type="Proteomes" id="UP001141327"/>
    </source>
</evidence>
<evidence type="ECO:0000256" key="1">
    <source>
        <dbReference type="SAM" id="MobiDB-lite"/>
    </source>
</evidence>
<sequence length="187" mass="21527">MFRRIPVHHAKYVPPRQIKVSKASERYDSENRHVNLDVTSKFHRPAQFSFPSSGIKSSKKDLREQRKEARNKEPERNYTPKYGAIDPLVPSISMKRTSKRTETMSPLTASCDYEPRIDAVRPRAPAPDIGHGGPQSKLEQHPVVLNNIIDQMYSVKWEYLAPRPTHTPLIKRMAGRDPVLYPRTDSE</sequence>
<evidence type="ECO:0000313" key="2">
    <source>
        <dbReference type="EMBL" id="KAJ4452404.1"/>
    </source>
</evidence>
<feature type="compositionally biased region" description="Basic and acidic residues" evidence="1">
    <location>
        <begin position="23"/>
        <end position="35"/>
    </location>
</feature>
<dbReference type="EMBL" id="JAPMOS010000538">
    <property type="protein sequence ID" value="KAJ4452404.1"/>
    <property type="molecule type" value="Genomic_DNA"/>
</dbReference>